<feature type="transmembrane region" description="Helical" evidence="6">
    <location>
        <begin position="431"/>
        <end position="449"/>
    </location>
</feature>
<dbReference type="Proteomes" id="UP001596461">
    <property type="component" value="Unassembled WGS sequence"/>
</dbReference>
<evidence type="ECO:0000256" key="5">
    <source>
        <dbReference type="ARBA" id="ARBA00023136"/>
    </source>
</evidence>
<feature type="transmembrane region" description="Helical" evidence="6">
    <location>
        <begin position="371"/>
        <end position="390"/>
    </location>
</feature>
<comment type="caution">
    <text evidence="7">The sequence shown here is derived from an EMBL/GenBank/DDBJ whole genome shotgun (WGS) entry which is preliminary data.</text>
</comment>
<dbReference type="AlphaFoldDB" id="A0ABD5WB61"/>
<sequence>MSENESSALLKIFTGGSIMLVGLGFELVASFGAKLLIARFLGPLNYGGVIIGLTVMSLTCSVIGLGLNQGIGRYLPRFDGIQQRRGVLVSGFRLGLTSAVVAGAIMYLSAPAIANLIFDDPSLEPILRLFALGVPCWILVQLAVGTVQGMEQSFPRVYIENFTLPLVRFGGFAVVVVFGLGAVGAAGAYLVSYVAAGAVSIWYIAKRTPLFSFGTEYVPKGRTLLRFSIPVALSSVVSLVYHDIDTVLLGYYMSANEVGIYNVVYPLGQLLLIGLQAIGFVFMPVLSRLHSAGAQRDMEQLYQTIVKWIFTGTLPLFLVIALFPEMTLLITFGEEYLPGAASLSVLSVGFLVHATAGPTSNILTSTGETRLLLYNSIATAVLNLLLNVLLIPQYSYLGAAIATVCSYLLLNLLNSIQVYRTSNIHPISYEFVVPSAIGTVIAGVIYVVTSSLSNVTVPVLVAAFIVFIALYAVAVVRFGIRENEIELVLHLEETHDLDLGPFKKIANAVMKT</sequence>
<dbReference type="Pfam" id="PF13440">
    <property type="entry name" value="Polysacc_synt_3"/>
    <property type="match status" value="1"/>
</dbReference>
<feature type="transmembrane region" description="Helical" evidence="6">
    <location>
        <begin position="336"/>
        <end position="359"/>
    </location>
</feature>
<proteinExistence type="predicted"/>
<dbReference type="InterPro" id="IPR050833">
    <property type="entry name" value="Poly_Biosynth_Transport"/>
</dbReference>
<keyword evidence="4 6" id="KW-1133">Transmembrane helix</keyword>
<dbReference type="RefSeq" id="WP_284032006.1">
    <property type="nucleotide sequence ID" value="NZ_CP126154.1"/>
</dbReference>
<feature type="transmembrane region" description="Helical" evidence="6">
    <location>
        <begin position="264"/>
        <end position="285"/>
    </location>
</feature>
<evidence type="ECO:0000313" key="8">
    <source>
        <dbReference type="Proteomes" id="UP001596461"/>
    </source>
</evidence>
<reference evidence="7 8" key="1">
    <citation type="journal article" date="2019" name="Int. J. Syst. Evol. Microbiol.">
        <title>The Global Catalogue of Microorganisms (GCM) 10K type strain sequencing project: providing services to taxonomists for standard genome sequencing and annotation.</title>
        <authorList>
            <consortium name="The Broad Institute Genomics Platform"/>
            <consortium name="The Broad Institute Genome Sequencing Center for Infectious Disease"/>
            <person name="Wu L."/>
            <person name="Ma J."/>
        </authorList>
    </citation>
    <scope>NUCLEOTIDE SEQUENCE [LARGE SCALE GENOMIC DNA]</scope>
    <source>
        <strain evidence="7 8">DT31</strain>
    </source>
</reference>
<evidence type="ECO:0000256" key="3">
    <source>
        <dbReference type="ARBA" id="ARBA00022692"/>
    </source>
</evidence>
<feature type="transmembrane region" description="Helical" evidence="6">
    <location>
        <begin position="186"/>
        <end position="204"/>
    </location>
</feature>
<evidence type="ECO:0000256" key="6">
    <source>
        <dbReference type="SAM" id="Phobius"/>
    </source>
</evidence>
<dbReference type="PANTHER" id="PTHR30250">
    <property type="entry name" value="PST FAMILY PREDICTED COLANIC ACID TRANSPORTER"/>
    <property type="match status" value="1"/>
</dbReference>
<dbReference type="CDD" id="cd13128">
    <property type="entry name" value="MATE_Wzx_like"/>
    <property type="match status" value="1"/>
</dbReference>
<keyword evidence="5 6" id="KW-0472">Membrane</keyword>
<feature type="transmembrane region" description="Helical" evidence="6">
    <location>
        <begin position="129"/>
        <end position="150"/>
    </location>
</feature>
<comment type="subcellular location">
    <subcellularLocation>
        <location evidence="1">Cell membrane</location>
        <topology evidence="1">Multi-pass membrane protein</topology>
    </subcellularLocation>
</comment>
<feature type="transmembrane region" description="Helical" evidence="6">
    <location>
        <begin position="455"/>
        <end position="476"/>
    </location>
</feature>
<dbReference type="PANTHER" id="PTHR30250:SF27">
    <property type="entry name" value="POLYSACCHARIDE BIOSYNTHESIS PROTEIN"/>
    <property type="match status" value="1"/>
</dbReference>
<evidence type="ECO:0000313" key="7">
    <source>
        <dbReference type="EMBL" id="MFC7069350.1"/>
    </source>
</evidence>
<dbReference type="GeneID" id="81123827"/>
<dbReference type="GO" id="GO:0005886">
    <property type="term" value="C:plasma membrane"/>
    <property type="evidence" value="ECO:0007669"/>
    <property type="project" value="UniProtKB-SubCell"/>
</dbReference>
<keyword evidence="2" id="KW-1003">Cell membrane</keyword>
<accession>A0ABD5WB61</accession>
<feature type="transmembrane region" description="Helical" evidence="6">
    <location>
        <begin position="305"/>
        <end position="324"/>
    </location>
</feature>
<evidence type="ECO:0000256" key="4">
    <source>
        <dbReference type="ARBA" id="ARBA00022989"/>
    </source>
</evidence>
<feature type="transmembrane region" description="Helical" evidence="6">
    <location>
        <begin position="87"/>
        <end position="109"/>
    </location>
</feature>
<feature type="transmembrane region" description="Helical" evidence="6">
    <location>
        <begin position="44"/>
        <end position="67"/>
    </location>
</feature>
<name>A0ABD5WB61_9EURY</name>
<protein>
    <submittedName>
        <fullName evidence="7">Flippase</fullName>
    </submittedName>
</protein>
<evidence type="ECO:0000256" key="2">
    <source>
        <dbReference type="ARBA" id="ARBA00022475"/>
    </source>
</evidence>
<gene>
    <name evidence="7" type="ORF">ACFQL9_06825</name>
</gene>
<evidence type="ECO:0000256" key="1">
    <source>
        <dbReference type="ARBA" id="ARBA00004651"/>
    </source>
</evidence>
<dbReference type="EMBL" id="JBHTAH010000004">
    <property type="protein sequence ID" value="MFC7069350.1"/>
    <property type="molecule type" value="Genomic_DNA"/>
</dbReference>
<keyword evidence="3 6" id="KW-0812">Transmembrane</keyword>
<feature type="transmembrane region" description="Helical" evidence="6">
    <location>
        <begin position="162"/>
        <end position="180"/>
    </location>
</feature>
<feature type="transmembrane region" description="Helical" evidence="6">
    <location>
        <begin position="224"/>
        <end position="244"/>
    </location>
</feature>
<keyword evidence="8" id="KW-1185">Reference proteome</keyword>
<feature type="transmembrane region" description="Helical" evidence="6">
    <location>
        <begin position="396"/>
        <end position="419"/>
    </location>
</feature>
<organism evidence="7 8">
    <name type="scientific">Halobaculum lipolyticum</name>
    <dbReference type="NCBI Taxonomy" id="3032001"/>
    <lineage>
        <taxon>Archaea</taxon>
        <taxon>Methanobacteriati</taxon>
        <taxon>Methanobacteriota</taxon>
        <taxon>Stenosarchaea group</taxon>
        <taxon>Halobacteria</taxon>
        <taxon>Halobacteriales</taxon>
        <taxon>Haloferacaceae</taxon>
        <taxon>Halobaculum</taxon>
    </lineage>
</organism>
<feature type="transmembrane region" description="Helical" evidence="6">
    <location>
        <begin position="12"/>
        <end position="32"/>
    </location>
</feature>